<reference evidence="3" key="1">
    <citation type="journal article" date="2021" name="PeerJ">
        <title>Extensive microbial diversity within the chicken gut microbiome revealed by metagenomics and culture.</title>
        <authorList>
            <person name="Gilroy R."/>
            <person name="Ravi A."/>
            <person name="Getino M."/>
            <person name="Pursley I."/>
            <person name="Horton D.L."/>
            <person name="Alikhan N.F."/>
            <person name="Baker D."/>
            <person name="Gharbi K."/>
            <person name="Hall N."/>
            <person name="Watson M."/>
            <person name="Adriaenssens E.M."/>
            <person name="Foster-Nyarko E."/>
            <person name="Jarju S."/>
            <person name="Secka A."/>
            <person name="Antonio M."/>
            <person name="Oren A."/>
            <person name="Chaudhuri R.R."/>
            <person name="La Ragione R."/>
            <person name="Hildebrand F."/>
            <person name="Pallen M.J."/>
        </authorList>
    </citation>
    <scope>NUCLEOTIDE SEQUENCE</scope>
    <source>
        <strain evidence="3">CHK195-9823</strain>
    </source>
</reference>
<accession>A0A9D1PFN2</accession>
<evidence type="ECO:0000256" key="1">
    <source>
        <dbReference type="SAM" id="MobiDB-lite"/>
    </source>
</evidence>
<keyword evidence="2" id="KW-1133">Transmembrane helix</keyword>
<sequence>MLSRKEQEQLEERIKDVQARNFKLEKMVVQSSVDAVEEAQKKEKEAENRAQSAKCRAENEKRKAKSEIQKVKKQAVQRIEQMKATELLWDIGVGIIILIFIVMKEIVLVAMQENLILFVLLICVIRICVREKKMKKKR</sequence>
<gene>
    <name evidence="3" type="ORF">H9747_13885</name>
</gene>
<protein>
    <submittedName>
        <fullName evidence="3">Uncharacterized protein</fullName>
    </submittedName>
</protein>
<evidence type="ECO:0000256" key="2">
    <source>
        <dbReference type="SAM" id="Phobius"/>
    </source>
</evidence>
<keyword evidence="2" id="KW-0472">Membrane</keyword>
<feature type="region of interest" description="Disordered" evidence="1">
    <location>
        <begin position="40"/>
        <end position="61"/>
    </location>
</feature>
<organism evidence="3 4">
    <name type="scientific">Candidatus Blautia stercorigallinarum</name>
    <dbReference type="NCBI Taxonomy" id="2838501"/>
    <lineage>
        <taxon>Bacteria</taxon>
        <taxon>Bacillati</taxon>
        <taxon>Bacillota</taxon>
        <taxon>Clostridia</taxon>
        <taxon>Lachnospirales</taxon>
        <taxon>Lachnospiraceae</taxon>
        <taxon>Blautia</taxon>
    </lineage>
</organism>
<feature type="transmembrane region" description="Helical" evidence="2">
    <location>
        <begin position="109"/>
        <end position="129"/>
    </location>
</feature>
<comment type="caution">
    <text evidence="3">The sequence shown here is derived from an EMBL/GenBank/DDBJ whole genome shotgun (WGS) entry which is preliminary data.</text>
</comment>
<dbReference type="EMBL" id="DXIQ01000097">
    <property type="protein sequence ID" value="HIV40061.1"/>
    <property type="molecule type" value="Genomic_DNA"/>
</dbReference>
<evidence type="ECO:0000313" key="3">
    <source>
        <dbReference type="EMBL" id="HIV40061.1"/>
    </source>
</evidence>
<dbReference type="AlphaFoldDB" id="A0A9D1PFN2"/>
<reference evidence="3" key="2">
    <citation type="submission" date="2021-04" db="EMBL/GenBank/DDBJ databases">
        <authorList>
            <person name="Gilroy R."/>
        </authorList>
    </citation>
    <scope>NUCLEOTIDE SEQUENCE</scope>
    <source>
        <strain evidence="3">CHK195-9823</strain>
    </source>
</reference>
<keyword evidence="2" id="KW-0812">Transmembrane</keyword>
<dbReference type="Proteomes" id="UP000886814">
    <property type="component" value="Unassembled WGS sequence"/>
</dbReference>
<name>A0A9D1PFN2_9FIRM</name>
<proteinExistence type="predicted"/>
<feature type="transmembrane region" description="Helical" evidence="2">
    <location>
        <begin position="87"/>
        <end position="103"/>
    </location>
</feature>
<evidence type="ECO:0000313" key="4">
    <source>
        <dbReference type="Proteomes" id="UP000886814"/>
    </source>
</evidence>